<dbReference type="Gene3D" id="3.90.1170.40">
    <property type="entry name" value="Molybdopterin biosynthesis MoaE subunit"/>
    <property type="match status" value="1"/>
</dbReference>
<dbReference type="PANTHER" id="PTHR23404">
    <property type="entry name" value="MOLYBDOPTERIN SYNTHASE RELATED"/>
    <property type="match status" value="1"/>
</dbReference>
<name>A0A381P0M6_9ZZZZ</name>
<dbReference type="CDD" id="cd00756">
    <property type="entry name" value="MoaE"/>
    <property type="match status" value="1"/>
</dbReference>
<accession>A0A381P0M6</accession>
<evidence type="ECO:0000313" key="1">
    <source>
        <dbReference type="EMBL" id="SUZ60442.1"/>
    </source>
</evidence>
<dbReference type="AlphaFoldDB" id="A0A381P0M6"/>
<dbReference type="Pfam" id="PF02391">
    <property type="entry name" value="MoaE"/>
    <property type="match status" value="1"/>
</dbReference>
<dbReference type="GO" id="GO:0006777">
    <property type="term" value="P:Mo-molybdopterin cofactor biosynthetic process"/>
    <property type="evidence" value="ECO:0007669"/>
    <property type="project" value="InterPro"/>
</dbReference>
<gene>
    <name evidence="1" type="ORF">METZ01_LOCUS13296</name>
</gene>
<organism evidence="1">
    <name type="scientific">marine metagenome</name>
    <dbReference type="NCBI Taxonomy" id="408172"/>
    <lineage>
        <taxon>unclassified sequences</taxon>
        <taxon>metagenomes</taxon>
        <taxon>ecological metagenomes</taxon>
    </lineage>
</organism>
<evidence type="ECO:0008006" key="2">
    <source>
        <dbReference type="Google" id="ProtNLM"/>
    </source>
</evidence>
<dbReference type="InterPro" id="IPR003448">
    <property type="entry name" value="Mopterin_biosynth_MoaE"/>
</dbReference>
<reference evidence="1" key="1">
    <citation type="submission" date="2018-05" db="EMBL/GenBank/DDBJ databases">
        <authorList>
            <person name="Lanie J.A."/>
            <person name="Ng W.-L."/>
            <person name="Kazmierczak K.M."/>
            <person name="Andrzejewski T.M."/>
            <person name="Davidsen T.M."/>
            <person name="Wayne K.J."/>
            <person name="Tettelin H."/>
            <person name="Glass J.I."/>
            <person name="Rusch D."/>
            <person name="Podicherti R."/>
            <person name="Tsui H.-C.T."/>
            <person name="Winkler M.E."/>
        </authorList>
    </citation>
    <scope>NUCLEOTIDE SEQUENCE</scope>
</reference>
<dbReference type="EMBL" id="UINC01000743">
    <property type="protein sequence ID" value="SUZ60442.1"/>
    <property type="molecule type" value="Genomic_DNA"/>
</dbReference>
<proteinExistence type="predicted"/>
<dbReference type="InterPro" id="IPR036563">
    <property type="entry name" value="MoaE_sf"/>
</dbReference>
<sequence length="170" mass="18319">MTANPGRSDETDPETRLELTADPLPVEGLIRWVARPDCGAVVVFCGNARDHAEGRPGVTALEYEAYDAQVVPRLGRIADEARRRWPDLGRVALVHRTGPLEVGEAAVVVAVSSPHRDTAFEAGRWCIDTLKATVPIWKSETWDGGESWGMDAQHVVDVEGSNGPVGGVAQ</sequence>
<dbReference type="SUPFAM" id="SSF54690">
    <property type="entry name" value="Molybdopterin synthase subunit MoaE"/>
    <property type="match status" value="1"/>
</dbReference>
<protein>
    <recommendedName>
        <fullName evidence="2">Molybdopterin synthase catalytic subunit</fullName>
    </recommendedName>
</protein>